<dbReference type="NCBIfam" id="TIGR02494">
    <property type="entry name" value="PFLE_PFLC"/>
    <property type="match status" value="1"/>
</dbReference>
<comment type="cofactor">
    <cofactor evidence="1">
        <name>[4Fe-4S] cluster</name>
        <dbReference type="ChEBI" id="CHEBI:49883"/>
    </cofactor>
</comment>
<evidence type="ECO:0000256" key="6">
    <source>
        <dbReference type="ARBA" id="ARBA00022723"/>
    </source>
</evidence>
<comment type="similarity">
    <text evidence="2">Belongs to the organic radical-activating enzymes family.</text>
</comment>
<evidence type="ECO:0000256" key="1">
    <source>
        <dbReference type="ARBA" id="ARBA00001966"/>
    </source>
</evidence>
<dbReference type="InterPro" id="IPR012839">
    <property type="entry name" value="Organic_radical_activase"/>
</dbReference>
<feature type="domain" description="Radical SAM core" evidence="10">
    <location>
        <begin position="16"/>
        <end position="254"/>
    </location>
</feature>
<dbReference type="SFLD" id="SFLDG01066">
    <property type="entry name" value="organic_radical-activating_enz"/>
    <property type="match status" value="1"/>
</dbReference>
<proteinExistence type="inferred from homology"/>
<dbReference type="SFLD" id="SFLDS00029">
    <property type="entry name" value="Radical_SAM"/>
    <property type="match status" value="1"/>
</dbReference>
<dbReference type="InterPro" id="IPR007197">
    <property type="entry name" value="rSAM"/>
</dbReference>
<dbReference type="PIRSF" id="PIRSF000371">
    <property type="entry name" value="PFL_act_enz"/>
    <property type="match status" value="1"/>
</dbReference>
<dbReference type="Pfam" id="PF04055">
    <property type="entry name" value="Radical_SAM"/>
    <property type="match status" value="1"/>
</dbReference>
<comment type="subunit">
    <text evidence="3">Monomer.</text>
</comment>
<dbReference type="KEGG" id="dov:DSCO28_52180"/>
<dbReference type="CDD" id="cd01335">
    <property type="entry name" value="Radical_SAM"/>
    <property type="match status" value="1"/>
</dbReference>
<dbReference type="Gene3D" id="3.20.20.70">
    <property type="entry name" value="Aldolase class I"/>
    <property type="match status" value="1"/>
</dbReference>
<evidence type="ECO:0000256" key="8">
    <source>
        <dbReference type="ARBA" id="ARBA00023004"/>
    </source>
</evidence>
<evidence type="ECO:0000259" key="10">
    <source>
        <dbReference type="PROSITE" id="PS51918"/>
    </source>
</evidence>
<dbReference type="PROSITE" id="PS51918">
    <property type="entry name" value="RADICAL_SAM"/>
    <property type="match status" value="1"/>
</dbReference>
<organism evidence="11 12">
    <name type="scientific">Desulfosarcina ovata subsp. sediminis</name>
    <dbReference type="NCBI Taxonomy" id="885957"/>
    <lineage>
        <taxon>Bacteria</taxon>
        <taxon>Pseudomonadati</taxon>
        <taxon>Thermodesulfobacteriota</taxon>
        <taxon>Desulfobacteria</taxon>
        <taxon>Desulfobacterales</taxon>
        <taxon>Desulfosarcinaceae</taxon>
        <taxon>Desulfosarcina</taxon>
    </lineage>
</organism>
<keyword evidence="8" id="KW-0408">Iron</keyword>
<dbReference type="InterPro" id="IPR013785">
    <property type="entry name" value="Aldolase_TIM"/>
</dbReference>
<dbReference type="GO" id="GO:0051539">
    <property type="term" value="F:4 iron, 4 sulfur cluster binding"/>
    <property type="evidence" value="ECO:0007669"/>
    <property type="project" value="UniProtKB-KW"/>
</dbReference>
<dbReference type="Proteomes" id="UP000425960">
    <property type="component" value="Chromosome"/>
</dbReference>
<accession>A0A5K7ZWM8</accession>
<evidence type="ECO:0000256" key="5">
    <source>
        <dbReference type="ARBA" id="ARBA00022691"/>
    </source>
</evidence>
<evidence type="ECO:0000256" key="4">
    <source>
        <dbReference type="ARBA" id="ARBA00022485"/>
    </source>
</evidence>
<evidence type="ECO:0000313" key="11">
    <source>
        <dbReference type="EMBL" id="BBO84652.1"/>
    </source>
</evidence>
<evidence type="ECO:0000313" key="12">
    <source>
        <dbReference type="Proteomes" id="UP000425960"/>
    </source>
</evidence>
<evidence type="ECO:0000256" key="3">
    <source>
        <dbReference type="ARBA" id="ARBA00011245"/>
    </source>
</evidence>
<dbReference type="EMBL" id="AP021876">
    <property type="protein sequence ID" value="BBO84652.1"/>
    <property type="molecule type" value="Genomic_DNA"/>
</dbReference>
<name>A0A5K7ZWM8_9BACT</name>
<keyword evidence="5" id="KW-0949">S-adenosyl-L-methionine</keyword>
<dbReference type="GO" id="GO:0046872">
    <property type="term" value="F:metal ion binding"/>
    <property type="evidence" value="ECO:0007669"/>
    <property type="project" value="UniProtKB-KW"/>
</dbReference>
<evidence type="ECO:0000256" key="7">
    <source>
        <dbReference type="ARBA" id="ARBA00023002"/>
    </source>
</evidence>
<evidence type="ECO:0000256" key="9">
    <source>
        <dbReference type="ARBA" id="ARBA00023014"/>
    </source>
</evidence>
<dbReference type="PANTHER" id="PTHR30352:SF4">
    <property type="entry name" value="PYRUVATE FORMATE-LYASE 2-ACTIVATING ENZYME"/>
    <property type="match status" value="1"/>
</dbReference>
<keyword evidence="6" id="KW-0479">Metal-binding</keyword>
<dbReference type="GO" id="GO:0016491">
    <property type="term" value="F:oxidoreductase activity"/>
    <property type="evidence" value="ECO:0007669"/>
    <property type="project" value="UniProtKB-KW"/>
</dbReference>
<dbReference type="PANTHER" id="PTHR30352">
    <property type="entry name" value="PYRUVATE FORMATE-LYASE-ACTIVATING ENZYME"/>
    <property type="match status" value="1"/>
</dbReference>
<sequence length="262" mass="28578">MSIEGTIFRIKKYALHDGPGIRTTVFLKGCPLACRWCHNPEGIDPEPQTMLRDTTHGTVPETVGQRIGVAELIRVIEKDQLFYDESGGGVTFSGGEPLAQPDFLEALLRDCNRREIHATLDTSGFAPAAVVRRILPRVQRVLCDLKIMDAVDHRRVTGVGNTPILKNLSLMAASGVPLRLRVPLIPKMTDSDANLTAIARFAATLKTIEGIDILPFHRIGEQKYRRLGRENPMAGQLPPAAERVAAVQAMFATAGFHVGIGG</sequence>
<gene>
    <name evidence="11" type="ORF">DSCO28_52180</name>
</gene>
<dbReference type="PROSITE" id="PS01087">
    <property type="entry name" value="RADICAL_ACTIVATING"/>
    <property type="match status" value="1"/>
</dbReference>
<dbReference type="InterPro" id="IPR034457">
    <property type="entry name" value="Organic_radical-activating"/>
</dbReference>
<evidence type="ECO:0000256" key="2">
    <source>
        <dbReference type="ARBA" id="ARBA00009777"/>
    </source>
</evidence>
<protein>
    <submittedName>
        <fullName evidence="11">Glycyl-radical enzyme activating protein</fullName>
    </submittedName>
</protein>
<keyword evidence="7" id="KW-0560">Oxidoreductase</keyword>
<dbReference type="RefSeq" id="WP_155324510.1">
    <property type="nucleotide sequence ID" value="NZ_AP021876.1"/>
</dbReference>
<dbReference type="SUPFAM" id="SSF102114">
    <property type="entry name" value="Radical SAM enzymes"/>
    <property type="match status" value="1"/>
</dbReference>
<keyword evidence="9" id="KW-0411">Iron-sulfur</keyword>
<keyword evidence="4" id="KW-0004">4Fe-4S</keyword>
<reference evidence="11 12" key="1">
    <citation type="submission" date="2019-11" db="EMBL/GenBank/DDBJ databases">
        <title>Comparative genomics of hydrocarbon-degrading Desulfosarcina strains.</title>
        <authorList>
            <person name="Watanabe M."/>
            <person name="Kojima H."/>
            <person name="Fukui M."/>
        </authorList>
    </citation>
    <scope>NUCLEOTIDE SEQUENCE [LARGE SCALE GENOMIC DNA]</scope>
    <source>
        <strain evidence="11 12">28bB2T</strain>
    </source>
</reference>
<dbReference type="InterPro" id="IPR058240">
    <property type="entry name" value="rSAM_sf"/>
</dbReference>
<dbReference type="InterPro" id="IPR001989">
    <property type="entry name" value="Radical_activat_CS"/>
</dbReference>
<dbReference type="AlphaFoldDB" id="A0A5K7ZWM8"/>